<name>A0A8T2Q139_CERRI</name>
<dbReference type="AlphaFoldDB" id="A0A8T2Q139"/>
<keyword evidence="3" id="KW-1185">Reference proteome</keyword>
<gene>
    <name evidence="2" type="ORF">KP509_38G001300</name>
</gene>
<evidence type="ECO:0000256" key="1">
    <source>
        <dbReference type="SAM" id="MobiDB-lite"/>
    </source>
</evidence>
<proteinExistence type="predicted"/>
<dbReference type="InterPro" id="IPR023170">
    <property type="entry name" value="HhH_base_excis_C"/>
</dbReference>
<comment type="caution">
    <text evidence="2">The sequence shown here is derived from an EMBL/GenBank/DDBJ whole genome shotgun (WGS) entry which is preliminary data.</text>
</comment>
<dbReference type="SUPFAM" id="SSF48150">
    <property type="entry name" value="DNA-glycosylase"/>
    <property type="match status" value="1"/>
</dbReference>
<accession>A0A8T2Q139</accession>
<organism evidence="2 3">
    <name type="scientific">Ceratopteris richardii</name>
    <name type="common">Triangle waterfern</name>
    <dbReference type="NCBI Taxonomy" id="49495"/>
    <lineage>
        <taxon>Eukaryota</taxon>
        <taxon>Viridiplantae</taxon>
        <taxon>Streptophyta</taxon>
        <taxon>Embryophyta</taxon>
        <taxon>Tracheophyta</taxon>
        <taxon>Polypodiopsida</taxon>
        <taxon>Polypodiidae</taxon>
        <taxon>Polypodiales</taxon>
        <taxon>Pteridineae</taxon>
        <taxon>Pteridaceae</taxon>
        <taxon>Parkerioideae</taxon>
        <taxon>Ceratopteris</taxon>
    </lineage>
</organism>
<dbReference type="InterPro" id="IPR011257">
    <property type="entry name" value="DNA_glycosylase"/>
</dbReference>
<dbReference type="Proteomes" id="UP000825935">
    <property type="component" value="Chromosome 38"/>
</dbReference>
<dbReference type="Gene3D" id="1.10.340.30">
    <property type="entry name" value="Hypothetical protein, domain 2"/>
    <property type="match status" value="1"/>
</dbReference>
<protein>
    <submittedName>
        <fullName evidence="2">Uncharacterized protein</fullName>
    </submittedName>
</protein>
<evidence type="ECO:0000313" key="3">
    <source>
        <dbReference type="Proteomes" id="UP000825935"/>
    </source>
</evidence>
<dbReference type="OrthoDB" id="1938673at2759"/>
<evidence type="ECO:0000313" key="2">
    <source>
        <dbReference type="EMBL" id="KAH7277667.1"/>
    </source>
</evidence>
<dbReference type="GO" id="GO:0006281">
    <property type="term" value="P:DNA repair"/>
    <property type="evidence" value="ECO:0007669"/>
    <property type="project" value="InterPro"/>
</dbReference>
<feature type="region of interest" description="Disordered" evidence="1">
    <location>
        <begin position="176"/>
        <end position="210"/>
    </location>
</feature>
<dbReference type="GO" id="GO:0003824">
    <property type="term" value="F:catalytic activity"/>
    <property type="evidence" value="ECO:0007669"/>
    <property type="project" value="InterPro"/>
</dbReference>
<dbReference type="EMBL" id="CM035443">
    <property type="protein sequence ID" value="KAH7277667.1"/>
    <property type="molecule type" value="Genomic_DNA"/>
</dbReference>
<dbReference type="Gene3D" id="1.10.1670.10">
    <property type="entry name" value="Helix-hairpin-Helix base-excision DNA repair enzymes (C-terminal)"/>
    <property type="match status" value="1"/>
</dbReference>
<sequence>MVKSGNTKTTPLGGSISNACRNFLRIKADIGAQFRKRKASVFQFLADYLRSDSFMYGPLLTSPSSSLSTPSKKSLPFQHLDTGASDVGLFSNTREYAGVSAISAPHSPPPTPLPRLQAVNTQTRRVLGRYTIAKSNSNEIEVVPVSFSVGHKYREEQKGQIPDKNGVRETHILAKQLEDDSGQATDMEDRADDSSRSCAESQSDHDVTPLHKDAAKEVIRKLVKKLHGRLSRELGIFVDARDSDVEQWFLVTTFLSHLSEFESAKEMFKRLKAMGIRKIQDVLDYDQNKLEDLFESVMHQRRIVSRLQKIAFALHEHGGIKRLKHMTEYAELKRELENLPGYGRSSAHMFLRELQGVWPGVKFEFDTHTRNAARHLHLIPTGKDGWEATSYLTQVAEEAGLDARDLEVALLKLSHNHARHYRNCTGGQECEFLRITLSDLDNLIANL</sequence>
<reference evidence="2" key="1">
    <citation type="submission" date="2021-08" db="EMBL/GenBank/DDBJ databases">
        <title>WGS assembly of Ceratopteris richardii.</title>
        <authorList>
            <person name="Marchant D.B."/>
            <person name="Chen G."/>
            <person name="Jenkins J."/>
            <person name="Shu S."/>
            <person name="Leebens-Mack J."/>
            <person name="Grimwood J."/>
            <person name="Schmutz J."/>
            <person name="Soltis P."/>
            <person name="Soltis D."/>
            <person name="Chen Z.-H."/>
        </authorList>
    </citation>
    <scope>NUCLEOTIDE SEQUENCE</scope>
    <source>
        <strain evidence="2">Whitten #5841</strain>
        <tissue evidence="2">Leaf</tissue>
    </source>
</reference>